<evidence type="ECO:0000313" key="2">
    <source>
        <dbReference type="EMBL" id="GIY66527.1"/>
    </source>
</evidence>
<gene>
    <name evidence="2" type="primary">Prkn</name>
    <name evidence="2" type="ORF">CEXT_141271</name>
</gene>
<dbReference type="PROSITE" id="PS50053">
    <property type="entry name" value="UBIQUITIN_2"/>
    <property type="match status" value="1"/>
</dbReference>
<comment type="caution">
    <text evidence="2">The sequence shown here is derived from an EMBL/GenBank/DDBJ whole genome shotgun (WGS) entry which is preliminary data.</text>
</comment>
<dbReference type="Pfam" id="PF00240">
    <property type="entry name" value="ubiquitin"/>
    <property type="match status" value="1"/>
</dbReference>
<keyword evidence="3" id="KW-1185">Reference proteome</keyword>
<dbReference type="EMBL" id="BPLR01014128">
    <property type="protein sequence ID" value="GIY66527.1"/>
    <property type="molecule type" value="Genomic_DNA"/>
</dbReference>
<sequence length="102" mass="11454">MDNDKLRIFVKCGPDTMIPIYLENNWTIQDLKSAVGSKLCLNSDELRIIFAGKELHDNDCDVGEQSVIHAVQQKKKQLDISVEAKCPLNQTPFCSEESTENG</sequence>
<proteinExistence type="predicted"/>
<dbReference type="Gene3D" id="3.10.20.90">
    <property type="entry name" value="Phosphatidylinositol 3-kinase Catalytic Subunit, Chain A, domain 1"/>
    <property type="match status" value="1"/>
</dbReference>
<dbReference type="Proteomes" id="UP001054945">
    <property type="component" value="Unassembled WGS sequence"/>
</dbReference>
<dbReference type="InterPro" id="IPR000626">
    <property type="entry name" value="Ubiquitin-like_dom"/>
</dbReference>
<dbReference type="InterPro" id="IPR029071">
    <property type="entry name" value="Ubiquitin-like_domsf"/>
</dbReference>
<dbReference type="SUPFAM" id="SSF54236">
    <property type="entry name" value="Ubiquitin-like"/>
    <property type="match status" value="1"/>
</dbReference>
<feature type="domain" description="Ubiquitin-like" evidence="1">
    <location>
        <begin position="6"/>
        <end position="58"/>
    </location>
</feature>
<dbReference type="SMART" id="SM00213">
    <property type="entry name" value="UBQ"/>
    <property type="match status" value="1"/>
</dbReference>
<accession>A0AAV4V8F4</accession>
<organism evidence="2 3">
    <name type="scientific">Caerostris extrusa</name>
    <name type="common">Bark spider</name>
    <name type="synonym">Caerostris bankana</name>
    <dbReference type="NCBI Taxonomy" id="172846"/>
    <lineage>
        <taxon>Eukaryota</taxon>
        <taxon>Metazoa</taxon>
        <taxon>Ecdysozoa</taxon>
        <taxon>Arthropoda</taxon>
        <taxon>Chelicerata</taxon>
        <taxon>Arachnida</taxon>
        <taxon>Araneae</taxon>
        <taxon>Araneomorphae</taxon>
        <taxon>Entelegynae</taxon>
        <taxon>Araneoidea</taxon>
        <taxon>Araneidae</taxon>
        <taxon>Caerostris</taxon>
    </lineage>
</organism>
<feature type="non-terminal residue" evidence="2">
    <location>
        <position position="102"/>
    </location>
</feature>
<dbReference type="AlphaFoldDB" id="A0AAV4V8F4"/>
<reference evidence="2 3" key="1">
    <citation type="submission" date="2021-06" db="EMBL/GenBank/DDBJ databases">
        <title>Caerostris extrusa draft genome.</title>
        <authorList>
            <person name="Kono N."/>
            <person name="Arakawa K."/>
        </authorList>
    </citation>
    <scope>NUCLEOTIDE SEQUENCE [LARGE SCALE GENOMIC DNA]</scope>
</reference>
<evidence type="ECO:0000313" key="3">
    <source>
        <dbReference type="Proteomes" id="UP001054945"/>
    </source>
</evidence>
<protein>
    <submittedName>
        <fullName evidence="2">E3 ubiquitin-protein ligase parkin</fullName>
    </submittedName>
</protein>
<name>A0AAV4V8F4_CAEEX</name>
<evidence type="ECO:0000259" key="1">
    <source>
        <dbReference type="PROSITE" id="PS50053"/>
    </source>
</evidence>